<keyword evidence="3" id="KW-1185">Reference proteome</keyword>
<organism evidence="2 3">
    <name type="scientific">Natrarchaeobius chitinivorans</name>
    <dbReference type="NCBI Taxonomy" id="1679083"/>
    <lineage>
        <taxon>Archaea</taxon>
        <taxon>Methanobacteriati</taxon>
        <taxon>Methanobacteriota</taxon>
        <taxon>Stenosarchaea group</taxon>
        <taxon>Halobacteria</taxon>
        <taxon>Halobacteriales</taxon>
        <taxon>Natrialbaceae</taxon>
        <taxon>Natrarchaeobius</taxon>
    </lineage>
</organism>
<dbReference type="Proteomes" id="UP000281431">
    <property type="component" value="Unassembled WGS sequence"/>
</dbReference>
<feature type="compositionally biased region" description="Low complexity" evidence="1">
    <location>
        <begin position="44"/>
        <end position="53"/>
    </location>
</feature>
<comment type="caution">
    <text evidence="2">The sequence shown here is derived from an EMBL/GenBank/DDBJ whole genome shotgun (WGS) entry which is preliminary data.</text>
</comment>
<name>A0A3N6MN69_NATCH</name>
<evidence type="ECO:0000256" key="1">
    <source>
        <dbReference type="SAM" id="MobiDB-lite"/>
    </source>
</evidence>
<feature type="region of interest" description="Disordered" evidence="1">
    <location>
        <begin position="1"/>
        <end position="78"/>
    </location>
</feature>
<gene>
    <name evidence="2" type="ORF">EA472_00285</name>
</gene>
<proteinExistence type="predicted"/>
<accession>A0A3N6MN69</accession>
<evidence type="ECO:0000313" key="3">
    <source>
        <dbReference type="Proteomes" id="UP000281431"/>
    </source>
</evidence>
<dbReference type="EMBL" id="REFZ01000001">
    <property type="protein sequence ID" value="RQH03075.1"/>
    <property type="molecule type" value="Genomic_DNA"/>
</dbReference>
<protein>
    <submittedName>
        <fullName evidence="2">Uncharacterized protein</fullName>
    </submittedName>
</protein>
<evidence type="ECO:0000313" key="2">
    <source>
        <dbReference type="EMBL" id="RQH03075.1"/>
    </source>
</evidence>
<dbReference type="AlphaFoldDB" id="A0A3N6MN69"/>
<sequence length="78" mass="8121">MGREGTAALDGDASALRSSHRYGLEKSGSSRFQRPRWEPVESQPTSSTGSSGPRCGREDSDGGNSTSLAFEGSAADGR</sequence>
<reference evidence="2 3" key="1">
    <citation type="submission" date="2018-10" db="EMBL/GenBank/DDBJ databases">
        <title>Natrarchaeobius chitinivorans gen. nov., sp. nov., and Natrarchaeobius haloalkaliphilus sp. nov., alkaliphilic, chitin-utilizing haloarchaea from hypersaline alkaline lakes.</title>
        <authorList>
            <person name="Sorokin D.Y."/>
            <person name="Elcheninov A.G."/>
            <person name="Kostrikina N.A."/>
            <person name="Bale N.J."/>
            <person name="Sinninghe Damste J.S."/>
            <person name="Khijniak T.V."/>
            <person name="Kublanov I.V."/>
            <person name="Toshchakov S.V."/>
        </authorList>
    </citation>
    <scope>NUCLEOTIDE SEQUENCE [LARGE SCALE GENOMIC DNA]</scope>
    <source>
        <strain evidence="2 3">AArcht7</strain>
    </source>
</reference>